<dbReference type="Gene3D" id="1.10.10.60">
    <property type="entry name" value="Homeodomain-like"/>
    <property type="match status" value="1"/>
</dbReference>
<dbReference type="InterPro" id="IPR001005">
    <property type="entry name" value="SANT/Myb"/>
</dbReference>
<proteinExistence type="predicted"/>
<feature type="region of interest" description="Disordered" evidence="1">
    <location>
        <begin position="121"/>
        <end position="148"/>
    </location>
</feature>
<comment type="caution">
    <text evidence="3">The sequence shown here is derived from an EMBL/GenBank/DDBJ whole genome shotgun (WGS) entry which is preliminary data.</text>
</comment>
<dbReference type="Proteomes" id="UP001472677">
    <property type="component" value="Unassembled WGS sequence"/>
</dbReference>
<keyword evidence="4" id="KW-1185">Reference proteome</keyword>
<protein>
    <recommendedName>
        <fullName evidence="2">Myb-like domain-containing protein</fullName>
    </recommendedName>
</protein>
<sequence>MTTFAVLHCKCERLGRCDCRLPPPLTSTVNPTDAPTPTTDSPTAPTLELVPITDAPTAPTLELVPITDAPTDALKVVVDALLGLRVDPPPPTPKYPGSPPGFAGIDLPSPVLRRSARLHQIPPTSPRAPLPLPAPPTDHPDPLPAPSAKWTEDEDQILLAGVKTHGKNWVAIHIGFPEGTKRSVDSLRARYGRLEAAGKAGKGKDRGKGKAGKEKNE</sequence>
<gene>
    <name evidence="3" type="ORF">V6N12_074195</name>
</gene>
<dbReference type="SUPFAM" id="SSF46689">
    <property type="entry name" value="Homeodomain-like"/>
    <property type="match status" value="1"/>
</dbReference>
<feature type="region of interest" description="Disordered" evidence="1">
    <location>
        <begin position="86"/>
        <end position="108"/>
    </location>
</feature>
<dbReference type="PROSITE" id="PS50090">
    <property type="entry name" value="MYB_LIKE"/>
    <property type="match status" value="1"/>
</dbReference>
<feature type="compositionally biased region" description="Pro residues" evidence="1">
    <location>
        <begin position="123"/>
        <end position="145"/>
    </location>
</feature>
<evidence type="ECO:0000259" key="2">
    <source>
        <dbReference type="PROSITE" id="PS50090"/>
    </source>
</evidence>
<dbReference type="Pfam" id="PF00249">
    <property type="entry name" value="Myb_DNA-binding"/>
    <property type="match status" value="1"/>
</dbReference>
<name>A0ABR2BG41_9ROSI</name>
<dbReference type="CDD" id="cd11660">
    <property type="entry name" value="SANT_TRF"/>
    <property type="match status" value="1"/>
</dbReference>
<dbReference type="SMART" id="SM00717">
    <property type="entry name" value="SANT"/>
    <property type="match status" value="1"/>
</dbReference>
<feature type="compositionally biased region" description="Low complexity" evidence="1">
    <location>
        <begin position="31"/>
        <end position="45"/>
    </location>
</feature>
<dbReference type="InterPro" id="IPR009057">
    <property type="entry name" value="Homeodomain-like_sf"/>
</dbReference>
<feature type="compositionally biased region" description="Pro residues" evidence="1">
    <location>
        <begin position="87"/>
        <end position="99"/>
    </location>
</feature>
<evidence type="ECO:0000256" key="1">
    <source>
        <dbReference type="SAM" id="MobiDB-lite"/>
    </source>
</evidence>
<feature type="region of interest" description="Disordered" evidence="1">
    <location>
        <begin position="194"/>
        <end position="217"/>
    </location>
</feature>
<feature type="domain" description="Myb-like" evidence="2">
    <location>
        <begin position="149"/>
        <end position="195"/>
    </location>
</feature>
<organism evidence="3 4">
    <name type="scientific">Hibiscus sabdariffa</name>
    <name type="common">roselle</name>
    <dbReference type="NCBI Taxonomy" id="183260"/>
    <lineage>
        <taxon>Eukaryota</taxon>
        <taxon>Viridiplantae</taxon>
        <taxon>Streptophyta</taxon>
        <taxon>Embryophyta</taxon>
        <taxon>Tracheophyta</taxon>
        <taxon>Spermatophyta</taxon>
        <taxon>Magnoliopsida</taxon>
        <taxon>eudicotyledons</taxon>
        <taxon>Gunneridae</taxon>
        <taxon>Pentapetalae</taxon>
        <taxon>rosids</taxon>
        <taxon>malvids</taxon>
        <taxon>Malvales</taxon>
        <taxon>Malvaceae</taxon>
        <taxon>Malvoideae</taxon>
        <taxon>Hibiscus</taxon>
    </lineage>
</organism>
<evidence type="ECO:0000313" key="3">
    <source>
        <dbReference type="EMBL" id="KAK8506145.1"/>
    </source>
</evidence>
<reference evidence="3 4" key="1">
    <citation type="journal article" date="2024" name="G3 (Bethesda)">
        <title>Genome assembly of Hibiscus sabdariffa L. provides insights into metabolisms of medicinal natural products.</title>
        <authorList>
            <person name="Kim T."/>
        </authorList>
    </citation>
    <scope>NUCLEOTIDE SEQUENCE [LARGE SCALE GENOMIC DNA]</scope>
    <source>
        <strain evidence="3">TK-2024</strain>
        <tissue evidence="3">Old leaves</tissue>
    </source>
</reference>
<accession>A0ABR2BG41</accession>
<evidence type="ECO:0000313" key="4">
    <source>
        <dbReference type="Proteomes" id="UP001472677"/>
    </source>
</evidence>
<feature type="region of interest" description="Disordered" evidence="1">
    <location>
        <begin position="26"/>
        <end position="45"/>
    </location>
</feature>
<feature type="compositionally biased region" description="Basic and acidic residues" evidence="1">
    <location>
        <begin position="202"/>
        <end position="217"/>
    </location>
</feature>
<dbReference type="EMBL" id="JBBPBM010000120">
    <property type="protein sequence ID" value="KAK8506145.1"/>
    <property type="molecule type" value="Genomic_DNA"/>
</dbReference>